<dbReference type="eggNOG" id="ENOG5032YCG">
    <property type="taxonomic scope" value="Bacteria"/>
</dbReference>
<proteinExistence type="predicted"/>
<dbReference type="EMBL" id="FOAZ01000003">
    <property type="protein sequence ID" value="SEK78864.1"/>
    <property type="molecule type" value="Genomic_DNA"/>
</dbReference>
<keyword evidence="1" id="KW-0472">Membrane</keyword>
<keyword evidence="3" id="KW-1185">Reference proteome</keyword>
<evidence type="ECO:0008006" key="4">
    <source>
        <dbReference type="Google" id="ProtNLM"/>
    </source>
</evidence>
<reference evidence="3" key="1">
    <citation type="submission" date="2016-10" db="EMBL/GenBank/DDBJ databases">
        <authorList>
            <person name="Varghese N."/>
        </authorList>
    </citation>
    <scope>NUCLEOTIDE SEQUENCE [LARGE SCALE GENOMIC DNA]</scope>
    <source>
        <strain evidence="3">DSM 45096 / BCRC 16803 / CGMCC 4.1857 / CIP 109030 / JCM 12277 / KCTC 19219 / NBRC 100920 / 33214</strain>
    </source>
</reference>
<evidence type="ECO:0000313" key="3">
    <source>
        <dbReference type="Proteomes" id="UP000183015"/>
    </source>
</evidence>
<keyword evidence="1" id="KW-1133">Transmembrane helix</keyword>
<accession>A0A1H7JWV7</accession>
<organism evidence="2 3">
    <name type="scientific">Streptacidiphilus jiangxiensis</name>
    <dbReference type="NCBI Taxonomy" id="235985"/>
    <lineage>
        <taxon>Bacteria</taxon>
        <taxon>Bacillati</taxon>
        <taxon>Actinomycetota</taxon>
        <taxon>Actinomycetes</taxon>
        <taxon>Kitasatosporales</taxon>
        <taxon>Streptomycetaceae</taxon>
        <taxon>Streptacidiphilus</taxon>
    </lineage>
</organism>
<feature type="transmembrane region" description="Helical" evidence="1">
    <location>
        <begin position="44"/>
        <end position="66"/>
    </location>
</feature>
<evidence type="ECO:0000313" key="2">
    <source>
        <dbReference type="EMBL" id="SEK78864.1"/>
    </source>
</evidence>
<dbReference type="RefSeq" id="WP_052439090.1">
    <property type="nucleotide sequence ID" value="NZ_BBPN01000030.1"/>
</dbReference>
<feature type="transmembrane region" description="Helical" evidence="1">
    <location>
        <begin position="126"/>
        <end position="147"/>
    </location>
</feature>
<protein>
    <recommendedName>
        <fullName evidence="4">LPXTG-motif cell wall anchor domain-containing protein</fullName>
    </recommendedName>
</protein>
<evidence type="ECO:0000256" key="1">
    <source>
        <dbReference type="SAM" id="Phobius"/>
    </source>
</evidence>
<keyword evidence="1" id="KW-0812">Transmembrane</keyword>
<dbReference type="OrthoDB" id="4948328at2"/>
<dbReference type="AlphaFoldDB" id="A0A1H7JWV7"/>
<dbReference type="Proteomes" id="UP000183015">
    <property type="component" value="Unassembled WGS sequence"/>
</dbReference>
<sequence length="150" mass="15822">MASTFALHSGSAFQGRPSRATVVRPAARPGVRTGLRAGLRGRRLTLPIALVGMGLALLPWMCLLASQGEWSWVGLDVLEATSLVATGLLLRRGDARAALTAATTAALLLTDAWFDVTTSHGAELVQAWVLALLLELPIAALCGRLALRTR</sequence>
<name>A0A1H7JWV7_STRJI</name>
<dbReference type="STRING" id="235985.SAMN05414137_103490"/>
<gene>
    <name evidence="2" type="ORF">SAMN05414137_103490</name>
</gene>